<dbReference type="EMBL" id="CP114589">
    <property type="protein sequence ID" value="WBA10366.1"/>
    <property type="molecule type" value="Genomic_DNA"/>
</dbReference>
<dbReference type="AlphaFoldDB" id="A0AA47KNY6"/>
<evidence type="ECO:0000259" key="2">
    <source>
        <dbReference type="Pfam" id="PF00501"/>
    </source>
</evidence>
<accession>A0AA47KNY6</accession>
<protein>
    <submittedName>
        <fullName evidence="3">AMP-binding protein</fullName>
    </submittedName>
</protein>
<evidence type="ECO:0000313" key="4">
    <source>
        <dbReference type="Proteomes" id="UP001164748"/>
    </source>
</evidence>
<geneLocation type="plasmid" evidence="3 4">
    <name>unnamed</name>
</geneLocation>
<dbReference type="InterPro" id="IPR042099">
    <property type="entry name" value="ANL_N_sf"/>
</dbReference>
<dbReference type="InterPro" id="IPR000873">
    <property type="entry name" value="AMP-dep_synth/lig_dom"/>
</dbReference>
<feature type="domain" description="AMP-dependent synthetase/ligase" evidence="2">
    <location>
        <begin position="10"/>
        <end position="334"/>
    </location>
</feature>
<name>A0AA47KNY6_9GAMM</name>
<reference evidence="3" key="1">
    <citation type="submission" date="2022-09" db="EMBL/GenBank/DDBJ databases">
        <authorList>
            <person name="Li Z.-J."/>
        </authorList>
    </citation>
    <scope>NUCLEOTIDE SEQUENCE</scope>
    <source>
        <strain evidence="3">TGB11</strain>
        <plasmid evidence="3">unnamed</plasmid>
    </source>
</reference>
<proteinExistence type="predicted"/>
<gene>
    <name evidence="3" type="ORF">N8M53_13495</name>
</gene>
<dbReference type="SUPFAM" id="SSF56801">
    <property type="entry name" value="Acetyl-CoA synthetase-like"/>
    <property type="match status" value="1"/>
</dbReference>
<dbReference type="PANTHER" id="PTHR43767">
    <property type="entry name" value="LONG-CHAIN-FATTY-ACID--COA LIGASE"/>
    <property type="match status" value="1"/>
</dbReference>
<dbReference type="Gene3D" id="3.40.50.12780">
    <property type="entry name" value="N-terminal domain of ligase-like"/>
    <property type="match status" value="1"/>
</dbReference>
<sequence>MRVLFERLADYARSQPDQVAIHGSDASGDCLILTYQALWGRIRALSETLLALDTQMIGLAGDNSVSWVLIDLAAAYAGISIVPIPPFFTADQQQHVLETARVDWVIGSLHPDVALSHASVTTLAGLPCHARDVDALPALPPAVKVTFTSGSTGSPKGVVLSAATLESVSVSLASTVSTNAVPSRHLVVLPLSTLLENMTGVYVPLLLGVTTVIPSSNDLGLIGSSQLNLNQLMSGLIRYRPQSLVLTPALLRAVIHLGEQHPGAVADLKHVAVGGAKVAPALLRAASRLGLSVFEGYGLSECGSVVSLNTSEHHCVGSVGKPLPHHRVFLASDGEIMVVGATFSGYLDRDFHPHQGVVATGDIGEFDDDGFLYVKGRKKNQLITAFGRNIHPEWIEAEAMAYSALSNMVVLGEGKDYLTAIIGSDSPEQAKQQLIQLNHQLPDYAQLRAVIFTAPFHQQPHLITANGRPKRDVFCQQFEPQLNTSAQSLLTDETLPLTAHS</sequence>
<dbReference type="Pfam" id="PF00501">
    <property type="entry name" value="AMP-binding"/>
    <property type="match status" value="1"/>
</dbReference>
<organism evidence="3 4">
    <name type="scientific">Salinivibrio kushneri</name>
    <dbReference type="NCBI Taxonomy" id="1908198"/>
    <lineage>
        <taxon>Bacteria</taxon>
        <taxon>Pseudomonadati</taxon>
        <taxon>Pseudomonadota</taxon>
        <taxon>Gammaproteobacteria</taxon>
        <taxon>Vibrionales</taxon>
        <taxon>Vibrionaceae</taxon>
        <taxon>Salinivibrio</taxon>
    </lineage>
</organism>
<dbReference type="Proteomes" id="UP001164748">
    <property type="component" value="Plasmid unnamed"/>
</dbReference>
<dbReference type="InterPro" id="IPR050237">
    <property type="entry name" value="ATP-dep_AMP-bd_enzyme"/>
</dbReference>
<keyword evidence="3" id="KW-0614">Plasmid</keyword>
<keyword evidence="1" id="KW-0436">Ligase</keyword>
<dbReference type="RefSeq" id="WP_269580383.1">
    <property type="nucleotide sequence ID" value="NZ_CP114589.1"/>
</dbReference>
<dbReference type="GO" id="GO:0016874">
    <property type="term" value="F:ligase activity"/>
    <property type="evidence" value="ECO:0007669"/>
    <property type="project" value="UniProtKB-KW"/>
</dbReference>
<dbReference type="PROSITE" id="PS00455">
    <property type="entry name" value="AMP_BINDING"/>
    <property type="match status" value="1"/>
</dbReference>
<dbReference type="InterPro" id="IPR020845">
    <property type="entry name" value="AMP-binding_CS"/>
</dbReference>
<evidence type="ECO:0000256" key="1">
    <source>
        <dbReference type="ARBA" id="ARBA00022598"/>
    </source>
</evidence>
<dbReference type="PANTHER" id="PTHR43767:SF8">
    <property type="entry name" value="LONG-CHAIN-FATTY-ACID--COA LIGASE"/>
    <property type="match status" value="1"/>
</dbReference>
<evidence type="ECO:0000313" key="3">
    <source>
        <dbReference type="EMBL" id="WBA10366.1"/>
    </source>
</evidence>